<dbReference type="Gene3D" id="1.10.1200.10">
    <property type="entry name" value="ACP-like"/>
    <property type="match status" value="1"/>
</dbReference>
<dbReference type="InterPro" id="IPR036736">
    <property type="entry name" value="ACP-like_sf"/>
</dbReference>
<dbReference type="SUPFAM" id="SSF47336">
    <property type="entry name" value="ACP-like"/>
    <property type="match status" value="1"/>
</dbReference>
<dbReference type="Gene3D" id="3.30.300.30">
    <property type="match status" value="1"/>
</dbReference>
<dbReference type="Gene3D" id="3.40.50.12780">
    <property type="entry name" value="N-terminal domain of ligase-like"/>
    <property type="match status" value="1"/>
</dbReference>
<accession>A0A0W0SWC9</accession>
<dbReference type="InterPro" id="IPR000873">
    <property type="entry name" value="AMP-dep_synth/lig_dom"/>
</dbReference>
<dbReference type="Pfam" id="PF00550">
    <property type="entry name" value="PP-binding"/>
    <property type="match status" value="1"/>
</dbReference>
<dbReference type="EMBL" id="LNXY01000020">
    <property type="protein sequence ID" value="KTC87682.1"/>
    <property type="molecule type" value="Genomic_DNA"/>
</dbReference>
<name>A0A0W0SWC9_9GAMM</name>
<dbReference type="InterPro" id="IPR020845">
    <property type="entry name" value="AMP-binding_CS"/>
</dbReference>
<dbReference type="PROSITE" id="PS00455">
    <property type="entry name" value="AMP_BINDING"/>
    <property type="match status" value="1"/>
</dbReference>
<dbReference type="STRING" id="1212489.Ldro_1301"/>
<evidence type="ECO:0000259" key="1">
    <source>
        <dbReference type="PROSITE" id="PS50075"/>
    </source>
</evidence>
<dbReference type="GO" id="GO:0044550">
    <property type="term" value="P:secondary metabolite biosynthetic process"/>
    <property type="evidence" value="ECO:0007669"/>
    <property type="project" value="TreeGrafter"/>
</dbReference>
<dbReference type="GO" id="GO:0031177">
    <property type="term" value="F:phosphopantetheine binding"/>
    <property type="evidence" value="ECO:0007669"/>
    <property type="project" value="TreeGrafter"/>
</dbReference>
<dbReference type="InterPro" id="IPR009081">
    <property type="entry name" value="PP-bd_ACP"/>
</dbReference>
<dbReference type="SUPFAM" id="SSF56801">
    <property type="entry name" value="Acetyl-CoA synthetase-like"/>
    <property type="match status" value="1"/>
</dbReference>
<feature type="domain" description="Carrier" evidence="1">
    <location>
        <begin position="513"/>
        <end position="589"/>
    </location>
</feature>
<dbReference type="RefSeq" id="WP_058495599.1">
    <property type="nucleotide sequence ID" value="NZ_CAAAIU010000002.1"/>
</dbReference>
<dbReference type="InterPro" id="IPR045851">
    <property type="entry name" value="AMP-bd_C_sf"/>
</dbReference>
<proteinExistence type="predicted"/>
<organism evidence="2 3">
    <name type="scientific">Legionella drozanskii LLAP-1</name>
    <dbReference type="NCBI Taxonomy" id="1212489"/>
    <lineage>
        <taxon>Bacteria</taxon>
        <taxon>Pseudomonadati</taxon>
        <taxon>Pseudomonadota</taxon>
        <taxon>Gammaproteobacteria</taxon>
        <taxon>Legionellales</taxon>
        <taxon>Legionellaceae</taxon>
        <taxon>Legionella</taxon>
    </lineage>
</organism>
<sequence>MPLLPNVPCLFEYQVNQYPNRFALNFNEKRLTYSELNAKANQLAHYLIEKGGLTSFIPLFLEKSIESMVSLLAILKTGLAYIPISTDATDSMIEAILLDSQATKVITQSKFGSRFAKQGIEVINLDDIEQEVGQFPKTNLVKKPLSSDSAYVIYTSGTTGLPKGVEVTHDNLVWTYYSWEKAYDLTASDVHLQMAHPCFDVFAGDYLRALGSGAELVLCSKEILLHPQALIELIKKTKVSCAEFIPAVLRNLMSYMKLHQIPFNQFRLLVCGSDLWTMREFRAAKNLFGSSVRLVNSYGLTEATIDSTFFEDSKGSFADTDLVPIGKPFSHVNVYLLDEQLNQLSTNEIGEIYIGGKGVAKGYLGREDLTKERFITRPQTKERLYRTGDFGKLLEDGTIEFLGRNQSHTKIYGNRVELPALEAVLNQQPKIEFGIAYASMQNHHHELGCFILASDESLTYEEVMSPIKEHLPNYYLPKRIYLIKELVLTQNGKVDRAFASQQIIGELKPVILAPRNALEEQILLVWKKQLSIKEIGVDQNYYELGGSSLVLATLMSELNQVFKVNLNFCSAALTIQGLAKQINRLCDLSFKDEVGYVME</sequence>
<keyword evidence="3" id="KW-1185">Reference proteome</keyword>
<dbReference type="CDD" id="cd05930">
    <property type="entry name" value="A_NRPS"/>
    <property type="match status" value="1"/>
</dbReference>
<evidence type="ECO:0000313" key="3">
    <source>
        <dbReference type="Proteomes" id="UP000054736"/>
    </source>
</evidence>
<dbReference type="PATRIC" id="fig|1212489.4.peg.1370"/>
<dbReference type="NCBIfam" id="TIGR01733">
    <property type="entry name" value="AA-adenyl-dom"/>
    <property type="match status" value="1"/>
</dbReference>
<dbReference type="InterPro" id="IPR042099">
    <property type="entry name" value="ANL_N_sf"/>
</dbReference>
<dbReference type="PANTHER" id="PTHR45527:SF1">
    <property type="entry name" value="FATTY ACID SYNTHASE"/>
    <property type="match status" value="1"/>
</dbReference>
<dbReference type="Proteomes" id="UP000054736">
    <property type="component" value="Unassembled WGS sequence"/>
</dbReference>
<dbReference type="GO" id="GO:0043041">
    <property type="term" value="P:amino acid activation for nonribosomal peptide biosynthetic process"/>
    <property type="evidence" value="ECO:0007669"/>
    <property type="project" value="TreeGrafter"/>
</dbReference>
<dbReference type="AlphaFoldDB" id="A0A0W0SWC9"/>
<evidence type="ECO:0000313" key="2">
    <source>
        <dbReference type="EMBL" id="KTC87682.1"/>
    </source>
</evidence>
<dbReference type="GO" id="GO:0005737">
    <property type="term" value="C:cytoplasm"/>
    <property type="evidence" value="ECO:0007669"/>
    <property type="project" value="TreeGrafter"/>
</dbReference>
<dbReference type="PANTHER" id="PTHR45527">
    <property type="entry name" value="NONRIBOSOMAL PEPTIDE SYNTHETASE"/>
    <property type="match status" value="1"/>
</dbReference>
<dbReference type="Pfam" id="PF00501">
    <property type="entry name" value="AMP-binding"/>
    <property type="match status" value="1"/>
</dbReference>
<protein>
    <submittedName>
        <fullName evidence="2">Peptide synthetase, non-ribosomal</fullName>
    </submittedName>
</protein>
<dbReference type="OrthoDB" id="9757559at2"/>
<comment type="caution">
    <text evidence="2">The sequence shown here is derived from an EMBL/GenBank/DDBJ whole genome shotgun (WGS) entry which is preliminary data.</text>
</comment>
<gene>
    <name evidence="2" type="ORF">Ldro_1301</name>
</gene>
<dbReference type="FunFam" id="3.40.50.980:FF:000001">
    <property type="entry name" value="Non-ribosomal peptide synthetase"/>
    <property type="match status" value="1"/>
</dbReference>
<reference evidence="2 3" key="1">
    <citation type="submission" date="2015-11" db="EMBL/GenBank/DDBJ databases">
        <title>Genomic analysis of 38 Legionella species identifies large and diverse effector repertoires.</title>
        <authorList>
            <person name="Burstein D."/>
            <person name="Amaro F."/>
            <person name="Zusman T."/>
            <person name="Lifshitz Z."/>
            <person name="Cohen O."/>
            <person name="Gilbert J.A."/>
            <person name="Pupko T."/>
            <person name="Shuman H.A."/>
            <person name="Segal G."/>
        </authorList>
    </citation>
    <scope>NUCLEOTIDE SEQUENCE [LARGE SCALE GENOMIC DNA]</scope>
    <source>
        <strain evidence="2 3">ATCC 700990</strain>
    </source>
</reference>
<dbReference type="PROSITE" id="PS50075">
    <property type="entry name" value="CARRIER"/>
    <property type="match status" value="1"/>
</dbReference>
<dbReference type="InterPro" id="IPR010071">
    <property type="entry name" value="AA_adenyl_dom"/>
</dbReference>